<keyword evidence="3" id="KW-0804">Transcription</keyword>
<dbReference type="PROSITE" id="PS51077">
    <property type="entry name" value="HTH_ICLR"/>
    <property type="match status" value="1"/>
</dbReference>
<dbReference type="SUPFAM" id="SSF55781">
    <property type="entry name" value="GAF domain-like"/>
    <property type="match status" value="1"/>
</dbReference>
<dbReference type="PROSITE" id="PS51078">
    <property type="entry name" value="ICLR_ED"/>
    <property type="match status" value="1"/>
</dbReference>
<dbReference type="EMBL" id="JAAATX020000002">
    <property type="protein sequence ID" value="MBU9696962.1"/>
    <property type="molecule type" value="Genomic_DNA"/>
</dbReference>
<dbReference type="InterPro" id="IPR036390">
    <property type="entry name" value="WH_DNA-bd_sf"/>
</dbReference>
<reference evidence="6 7" key="1">
    <citation type="submission" date="2021-06" db="EMBL/GenBank/DDBJ databases">
        <title>Rhodobacteraceae bacterium strain HSP-20.</title>
        <authorList>
            <person name="Chen W.-M."/>
        </authorList>
    </citation>
    <scope>NUCLEOTIDE SEQUENCE [LARGE SCALE GENOMIC DNA]</scope>
    <source>
        <strain evidence="6 7">HSP-20</strain>
    </source>
</reference>
<dbReference type="SUPFAM" id="SSF46785">
    <property type="entry name" value="Winged helix' DNA-binding domain"/>
    <property type="match status" value="1"/>
</dbReference>
<keyword evidence="2" id="KW-0238">DNA-binding</keyword>
<dbReference type="SMART" id="SM00346">
    <property type="entry name" value="HTH_ICLR"/>
    <property type="match status" value="1"/>
</dbReference>
<dbReference type="RefSeq" id="WP_161761021.1">
    <property type="nucleotide sequence ID" value="NZ_JAAATX020000002.1"/>
</dbReference>
<sequence length="283" mass="30727">MDTVAAPTENRTRTTLKTADKALMLLNFFSPETPEFRLSDLARAAQMDKVTTMRMLASLGSAGFVEQHPETRKYRLGTAVLRLARIREASFPVISVVQPILDALTEVTGETTHAGLIAGTSITTIAVAEPHRATRVFVDPVQPLPLHATASGLAYLAHLPEDRLCETLKRLDTKPFTPLTLQSETDLRAKLDTVRANGCAVSSRTFEAEVTGIAAPIFDWHGAVQGTLSAACIASRLTDDLQNQIEHHVLRAAVKATRAMGGDPPSRLLALIETRETNRKAQS</sequence>
<dbReference type="Proteomes" id="UP000731907">
    <property type="component" value="Unassembled WGS sequence"/>
</dbReference>
<comment type="caution">
    <text evidence="6">The sequence shown here is derived from an EMBL/GenBank/DDBJ whole genome shotgun (WGS) entry which is preliminary data.</text>
</comment>
<proteinExistence type="predicted"/>
<feature type="domain" description="HTH iclR-type" evidence="4">
    <location>
        <begin position="16"/>
        <end position="78"/>
    </location>
</feature>
<gene>
    <name evidence="6" type="ORF">GU927_003775</name>
</gene>
<dbReference type="InterPro" id="IPR005471">
    <property type="entry name" value="Tscrpt_reg_IclR_N"/>
</dbReference>
<protein>
    <submittedName>
        <fullName evidence="6">IclR family transcriptional regulator</fullName>
    </submittedName>
</protein>
<feature type="domain" description="IclR-ED" evidence="5">
    <location>
        <begin position="79"/>
        <end position="262"/>
    </location>
</feature>
<dbReference type="Gene3D" id="3.30.450.40">
    <property type="match status" value="1"/>
</dbReference>
<dbReference type="InterPro" id="IPR029016">
    <property type="entry name" value="GAF-like_dom_sf"/>
</dbReference>
<evidence type="ECO:0000256" key="1">
    <source>
        <dbReference type="ARBA" id="ARBA00023015"/>
    </source>
</evidence>
<evidence type="ECO:0000256" key="2">
    <source>
        <dbReference type="ARBA" id="ARBA00023125"/>
    </source>
</evidence>
<evidence type="ECO:0000256" key="3">
    <source>
        <dbReference type="ARBA" id="ARBA00023163"/>
    </source>
</evidence>
<evidence type="ECO:0000313" key="6">
    <source>
        <dbReference type="EMBL" id="MBU9696962.1"/>
    </source>
</evidence>
<keyword evidence="7" id="KW-1185">Reference proteome</keyword>
<dbReference type="InterPro" id="IPR014757">
    <property type="entry name" value="Tscrpt_reg_IclR_C"/>
</dbReference>
<keyword evidence="1" id="KW-0805">Transcription regulation</keyword>
<dbReference type="Pfam" id="PF09339">
    <property type="entry name" value="HTH_IclR"/>
    <property type="match status" value="1"/>
</dbReference>
<dbReference type="PANTHER" id="PTHR30136:SF24">
    <property type="entry name" value="HTH-TYPE TRANSCRIPTIONAL REPRESSOR ALLR"/>
    <property type="match status" value="1"/>
</dbReference>
<dbReference type="PANTHER" id="PTHR30136">
    <property type="entry name" value="HELIX-TURN-HELIX TRANSCRIPTIONAL REGULATOR, ICLR FAMILY"/>
    <property type="match status" value="1"/>
</dbReference>
<evidence type="ECO:0000313" key="7">
    <source>
        <dbReference type="Proteomes" id="UP000731907"/>
    </source>
</evidence>
<dbReference type="InterPro" id="IPR036388">
    <property type="entry name" value="WH-like_DNA-bd_sf"/>
</dbReference>
<organism evidence="6 7">
    <name type="scientific">Paragemmobacter amnigenus</name>
    <dbReference type="NCBI Taxonomy" id="2852097"/>
    <lineage>
        <taxon>Bacteria</taxon>
        <taxon>Pseudomonadati</taxon>
        <taxon>Pseudomonadota</taxon>
        <taxon>Alphaproteobacteria</taxon>
        <taxon>Rhodobacterales</taxon>
        <taxon>Paracoccaceae</taxon>
        <taxon>Paragemmobacter</taxon>
    </lineage>
</organism>
<evidence type="ECO:0000259" key="4">
    <source>
        <dbReference type="PROSITE" id="PS51077"/>
    </source>
</evidence>
<accession>A0ABS6J0M9</accession>
<evidence type="ECO:0000259" key="5">
    <source>
        <dbReference type="PROSITE" id="PS51078"/>
    </source>
</evidence>
<dbReference type="Pfam" id="PF01614">
    <property type="entry name" value="IclR_C"/>
    <property type="match status" value="1"/>
</dbReference>
<name>A0ABS6J0M9_9RHOB</name>
<dbReference type="Gene3D" id="1.10.10.10">
    <property type="entry name" value="Winged helix-like DNA-binding domain superfamily/Winged helix DNA-binding domain"/>
    <property type="match status" value="1"/>
</dbReference>
<dbReference type="InterPro" id="IPR050707">
    <property type="entry name" value="HTH_MetabolicPath_Reg"/>
</dbReference>